<organism evidence="1 2">
    <name type="scientific">Panagrolaimus sp. ES5</name>
    <dbReference type="NCBI Taxonomy" id="591445"/>
    <lineage>
        <taxon>Eukaryota</taxon>
        <taxon>Metazoa</taxon>
        <taxon>Ecdysozoa</taxon>
        <taxon>Nematoda</taxon>
        <taxon>Chromadorea</taxon>
        <taxon>Rhabditida</taxon>
        <taxon>Tylenchina</taxon>
        <taxon>Panagrolaimomorpha</taxon>
        <taxon>Panagrolaimoidea</taxon>
        <taxon>Panagrolaimidae</taxon>
        <taxon>Panagrolaimus</taxon>
    </lineage>
</organism>
<reference evidence="2" key="1">
    <citation type="submission" date="2022-11" db="UniProtKB">
        <authorList>
            <consortium name="WormBaseParasite"/>
        </authorList>
    </citation>
    <scope>IDENTIFICATION</scope>
</reference>
<dbReference type="Proteomes" id="UP000887579">
    <property type="component" value="Unplaced"/>
</dbReference>
<name>A0AC34GQU5_9BILA</name>
<evidence type="ECO:0000313" key="1">
    <source>
        <dbReference type="Proteomes" id="UP000887579"/>
    </source>
</evidence>
<proteinExistence type="predicted"/>
<protein>
    <submittedName>
        <fullName evidence="2">Uncharacterized protein</fullName>
    </submittedName>
</protein>
<dbReference type="WBParaSite" id="ES5_v2.g7038.t1">
    <property type="protein sequence ID" value="ES5_v2.g7038.t1"/>
    <property type="gene ID" value="ES5_v2.g7038"/>
</dbReference>
<sequence length="541" mass="63222">MVFTKIFWFLLWGFLVVLYLGGNDLFFVNASVFLKTFFCNQEGNRLFEDLMNDYRKLNRPVEKSEDALRIQVKFKLLQIVDVQTKHQVLKTNGWLIQKWNDYRLKWNPASYGNITMIHIPGELLFLPDICLYNNAHGSPTVHIITKADVYFNGDIIWEPPAVFESFGSWTYGGYEIDMVHLDSDLIEEINENNNTKWKVKDGIDISEYQEAVEWDLLGVVATRHKKRYPCCDYPVIDITYTINIRRKKLFYTVNLMIPCMGIAALTSFVFYLPCESHQKVTLGISILVALSFFQLLLIEITPPTSLAAPLIGQYLLFEMIMVTLSIILTVIIQNVHWRDEQPMPKIVRLIFVHFLGKYLLIFRNIGNKRFHRQARYKRIPTLNALRLLDSHFENIRSQSCHGKRNSLQQQKSPGGLFRNNTDSRADYRRLSESSDGEIIIRKSKRLAFPPYILFKLNNVGKNIRYIERSLKKIRQIEDLQRDWQFVAMTIDRLMLIIFSITIFGGTLWATTAAPSLRDERIPINNKGQAPWLVYENEMTFF</sequence>
<evidence type="ECO:0000313" key="2">
    <source>
        <dbReference type="WBParaSite" id="ES5_v2.g7038.t1"/>
    </source>
</evidence>
<accession>A0AC34GQU5</accession>